<accession>A0ABP8Q5V9</accession>
<name>A0ABP8Q5V9_9ACTN</name>
<protein>
    <submittedName>
        <fullName evidence="1">Uncharacterized protein</fullName>
    </submittedName>
</protein>
<organism evidence="1 2">
    <name type="scientific">Actinoallomurus oryzae</name>
    <dbReference type="NCBI Taxonomy" id="502180"/>
    <lineage>
        <taxon>Bacteria</taxon>
        <taxon>Bacillati</taxon>
        <taxon>Actinomycetota</taxon>
        <taxon>Actinomycetes</taxon>
        <taxon>Streptosporangiales</taxon>
        <taxon>Thermomonosporaceae</taxon>
        <taxon>Actinoallomurus</taxon>
    </lineage>
</organism>
<evidence type="ECO:0000313" key="1">
    <source>
        <dbReference type="EMBL" id="GAA4498028.1"/>
    </source>
</evidence>
<dbReference type="Proteomes" id="UP001500503">
    <property type="component" value="Unassembled WGS sequence"/>
</dbReference>
<comment type="caution">
    <text evidence="1">The sequence shown here is derived from an EMBL/GenBank/DDBJ whole genome shotgun (WGS) entry which is preliminary data.</text>
</comment>
<reference evidence="2" key="1">
    <citation type="journal article" date="2019" name="Int. J. Syst. Evol. Microbiol.">
        <title>The Global Catalogue of Microorganisms (GCM) 10K type strain sequencing project: providing services to taxonomists for standard genome sequencing and annotation.</title>
        <authorList>
            <consortium name="The Broad Institute Genomics Platform"/>
            <consortium name="The Broad Institute Genome Sequencing Center for Infectious Disease"/>
            <person name="Wu L."/>
            <person name="Ma J."/>
        </authorList>
    </citation>
    <scope>NUCLEOTIDE SEQUENCE [LARGE SCALE GENOMIC DNA]</scope>
    <source>
        <strain evidence="2">JCM 17933</strain>
    </source>
</reference>
<sequence length="93" mass="10096">METYFQRQVTGGWGPGIPAGSPAEVRSAFQVGEEYAAVLTGEQPLRALIGLQPHGHISTSIPVVNELRKGTVTELEQHLSRRRTDSRARCPSG</sequence>
<dbReference type="EMBL" id="BAABHF010000023">
    <property type="protein sequence ID" value="GAA4498028.1"/>
    <property type="molecule type" value="Genomic_DNA"/>
</dbReference>
<dbReference type="RefSeq" id="WP_345466306.1">
    <property type="nucleotide sequence ID" value="NZ_BAABHF010000023.1"/>
</dbReference>
<keyword evidence="2" id="KW-1185">Reference proteome</keyword>
<proteinExistence type="predicted"/>
<gene>
    <name evidence="1" type="ORF">GCM10023191_042490</name>
</gene>
<evidence type="ECO:0000313" key="2">
    <source>
        <dbReference type="Proteomes" id="UP001500503"/>
    </source>
</evidence>